<dbReference type="AlphaFoldDB" id="A0A382TI60"/>
<dbReference type="SUPFAM" id="SSF55729">
    <property type="entry name" value="Acyl-CoA N-acyltransferases (Nat)"/>
    <property type="match status" value="1"/>
</dbReference>
<feature type="non-terminal residue" evidence="1">
    <location>
        <position position="68"/>
    </location>
</feature>
<organism evidence="1">
    <name type="scientific">marine metagenome</name>
    <dbReference type="NCBI Taxonomy" id="408172"/>
    <lineage>
        <taxon>unclassified sequences</taxon>
        <taxon>metagenomes</taxon>
        <taxon>ecological metagenomes</taxon>
    </lineage>
</organism>
<dbReference type="InterPro" id="IPR016181">
    <property type="entry name" value="Acyl_CoA_acyltransferase"/>
</dbReference>
<proteinExistence type="predicted"/>
<evidence type="ECO:0000313" key="1">
    <source>
        <dbReference type="EMBL" id="SVD21800.1"/>
    </source>
</evidence>
<protein>
    <submittedName>
        <fullName evidence="1">Uncharacterized protein</fullName>
    </submittedName>
</protein>
<dbReference type="EMBL" id="UINC01136810">
    <property type="protein sequence ID" value="SVD21800.1"/>
    <property type="molecule type" value="Genomic_DNA"/>
</dbReference>
<sequence length="68" mass="7641">MATAEQLDDLNCGIRSGDLEVRLASSADEIDASQALRYRVFYDEMDAIPSQEMAARRRDFDSFDCACD</sequence>
<name>A0A382TI60_9ZZZZ</name>
<reference evidence="1" key="1">
    <citation type="submission" date="2018-05" db="EMBL/GenBank/DDBJ databases">
        <authorList>
            <person name="Lanie J.A."/>
            <person name="Ng W.-L."/>
            <person name="Kazmierczak K.M."/>
            <person name="Andrzejewski T.M."/>
            <person name="Davidsen T.M."/>
            <person name="Wayne K.J."/>
            <person name="Tettelin H."/>
            <person name="Glass J.I."/>
            <person name="Rusch D."/>
            <person name="Podicherti R."/>
            <person name="Tsui H.-C.T."/>
            <person name="Winkler M.E."/>
        </authorList>
    </citation>
    <scope>NUCLEOTIDE SEQUENCE</scope>
</reference>
<accession>A0A382TI60</accession>
<dbReference type="Pfam" id="PF13444">
    <property type="entry name" value="Acetyltransf_5"/>
    <property type="match status" value="1"/>
</dbReference>
<gene>
    <name evidence="1" type="ORF">METZ01_LOCUS374654</name>
</gene>